<keyword evidence="2" id="KW-1185">Reference proteome</keyword>
<accession>A0A923L5C8</accession>
<dbReference type="Proteomes" id="UP000637359">
    <property type="component" value="Unassembled WGS sequence"/>
</dbReference>
<dbReference type="InterPro" id="IPR043519">
    <property type="entry name" value="NT_sf"/>
</dbReference>
<proteinExistence type="predicted"/>
<gene>
    <name evidence="1" type="ORF">H8S33_07830</name>
</gene>
<dbReference type="SUPFAM" id="SSF81301">
    <property type="entry name" value="Nucleotidyltransferase"/>
    <property type="match status" value="1"/>
</dbReference>
<comment type="caution">
    <text evidence="1">The sequence shown here is derived from an EMBL/GenBank/DDBJ whole genome shotgun (WGS) entry which is preliminary data.</text>
</comment>
<protein>
    <submittedName>
        <fullName evidence="1">GrpB family protein</fullName>
    </submittedName>
</protein>
<evidence type="ECO:0000313" key="2">
    <source>
        <dbReference type="Proteomes" id="UP000637359"/>
    </source>
</evidence>
<dbReference type="PANTHER" id="PTHR34822">
    <property type="entry name" value="GRPB DOMAIN PROTEIN (AFU_ORTHOLOGUE AFUA_1G01530)"/>
    <property type="match status" value="1"/>
</dbReference>
<dbReference type="InterPro" id="IPR007344">
    <property type="entry name" value="GrpB/CoaE"/>
</dbReference>
<organism evidence="1 2">
    <name type="scientific">Ornithinibacillus hominis</name>
    <dbReference type="NCBI Taxonomy" id="2763055"/>
    <lineage>
        <taxon>Bacteria</taxon>
        <taxon>Bacillati</taxon>
        <taxon>Bacillota</taxon>
        <taxon>Bacilli</taxon>
        <taxon>Bacillales</taxon>
        <taxon>Bacillaceae</taxon>
        <taxon>Ornithinibacillus</taxon>
    </lineage>
</organism>
<dbReference type="AlphaFoldDB" id="A0A923L5C8"/>
<dbReference type="RefSeq" id="WP_186869439.1">
    <property type="nucleotide sequence ID" value="NZ_JACOOL010000005.1"/>
</dbReference>
<dbReference type="PANTHER" id="PTHR34822:SF1">
    <property type="entry name" value="GRPB FAMILY PROTEIN"/>
    <property type="match status" value="1"/>
</dbReference>
<reference evidence="1" key="1">
    <citation type="submission" date="2020-08" db="EMBL/GenBank/DDBJ databases">
        <title>Genome public.</title>
        <authorList>
            <person name="Liu C."/>
            <person name="Sun Q."/>
        </authorList>
    </citation>
    <scope>NUCLEOTIDE SEQUENCE</scope>
    <source>
        <strain evidence="1">BX22</strain>
    </source>
</reference>
<name>A0A923L5C8_9BACI</name>
<sequence length="182" mass="21381">MRKVEVCSYSEKWPAMFLEEVEKLKLIYGDEIIAIHHIGSTSVPGLKAKPIIDIMPVVRDINNVDKYNQEMQEIGYKPKGENGIPGRRYFQKGGDKRSHHVHIYQVGSYEIKRHLAFRDYLQRHPDVKNRYGELKDKLAQQFPYDIQSYINGKERLAREIEIKALDWYKNNRNNFANTDNNG</sequence>
<dbReference type="EMBL" id="JACOOL010000005">
    <property type="protein sequence ID" value="MBC5636721.1"/>
    <property type="molecule type" value="Genomic_DNA"/>
</dbReference>
<dbReference type="Pfam" id="PF04229">
    <property type="entry name" value="GrpB"/>
    <property type="match status" value="1"/>
</dbReference>
<evidence type="ECO:0000313" key="1">
    <source>
        <dbReference type="EMBL" id="MBC5636721.1"/>
    </source>
</evidence>
<dbReference type="Gene3D" id="3.30.460.10">
    <property type="entry name" value="Beta Polymerase, domain 2"/>
    <property type="match status" value="1"/>
</dbReference>